<dbReference type="OrthoDB" id="9813151at2"/>
<feature type="transmembrane region" description="Helical" evidence="15">
    <location>
        <begin position="6"/>
        <end position="30"/>
    </location>
</feature>
<dbReference type="Pfam" id="PF00672">
    <property type="entry name" value="HAMP"/>
    <property type="match status" value="1"/>
</dbReference>
<dbReference type="InterPro" id="IPR003594">
    <property type="entry name" value="HATPase_dom"/>
</dbReference>
<keyword evidence="8 15" id="KW-0812">Transmembrane</keyword>
<feature type="domain" description="Histidine kinase" evidence="16">
    <location>
        <begin position="347"/>
        <end position="564"/>
    </location>
</feature>
<dbReference type="GO" id="GO:0000156">
    <property type="term" value="F:phosphorelay response regulator activity"/>
    <property type="evidence" value="ECO:0007669"/>
    <property type="project" value="TreeGrafter"/>
</dbReference>
<dbReference type="PANTHER" id="PTHR42878:SF7">
    <property type="entry name" value="SENSOR HISTIDINE KINASE GLRK"/>
    <property type="match status" value="1"/>
</dbReference>
<evidence type="ECO:0000259" key="17">
    <source>
        <dbReference type="PROSITE" id="PS50112"/>
    </source>
</evidence>
<evidence type="ECO:0000256" key="3">
    <source>
        <dbReference type="ARBA" id="ARBA00004236"/>
    </source>
</evidence>
<evidence type="ECO:0000256" key="12">
    <source>
        <dbReference type="ARBA" id="ARBA00022989"/>
    </source>
</evidence>
<evidence type="ECO:0000256" key="15">
    <source>
        <dbReference type="SAM" id="Phobius"/>
    </source>
</evidence>
<sequence length="565" mass="63581">MRLKTKLSIGIGFLFIAILISGIIGIFSIYQLKNDARLILEDNYETLVYSNTMLTLMDRVPFDSTVFPEFESNLAKQEANITEPGEGRATVAVRSTFEQLKHDPDNDSLQTIIRREIYKINTANQEAIQRKNAVAENNARRFSNYTMFIFGFLALIAFTLAVNFPGIISEPVKTLSEGIKAIVNKDYSKRIRISQHDEFGELAQAFNSMAEKLDEYEHSNLAKIKFEKSRIDTIINQMNDGIIGLDENRNLLFLNKVAEKLLGLQEAEIRGNYAPDVALHNDLMRNLLKQDSPNKELKIYADGKESYFHLDILNVTNIDKIIGQVIVLRNITPFHELNEAKTNFIATISHELKTPIASIKMSAQLLTDARIGNVNREQEELVKSITDDADRLLKITSELLNMSQVETGHIQLKIEPVSPDIIIDNATNTVSALAQQKNIAIRINKHTNGNKIMTDPEKTAWVLTNFLTNAVKYSPEDAEIELTTSLKDNNIEFTVCDHGRGIEEKYLSRIFDRYFKVPGTPEKVGTGLGLSISREFIEAQGGKIWVDSTLGEGSTFGFSLPVHHA</sequence>
<dbReference type="InterPro" id="IPR013767">
    <property type="entry name" value="PAS_fold"/>
</dbReference>
<dbReference type="SUPFAM" id="SSF55785">
    <property type="entry name" value="PYP-like sensor domain (PAS domain)"/>
    <property type="match status" value="1"/>
</dbReference>
<protein>
    <recommendedName>
        <fullName evidence="4">histidine kinase</fullName>
        <ecNumber evidence="4">2.7.13.3</ecNumber>
    </recommendedName>
</protein>
<evidence type="ECO:0000256" key="8">
    <source>
        <dbReference type="ARBA" id="ARBA00022692"/>
    </source>
</evidence>
<dbReference type="InterPro" id="IPR003660">
    <property type="entry name" value="HAMP_dom"/>
</dbReference>
<keyword evidence="5" id="KW-1003">Cell membrane</keyword>
<dbReference type="RefSeq" id="WP_089837644.1">
    <property type="nucleotide sequence ID" value="NZ_FNBN01000011.1"/>
</dbReference>
<dbReference type="SUPFAM" id="SSF158472">
    <property type="entry name" value="HAMP domain-like"/>
    <property type="match status" value="1"/>
</dbReference>
<dbReference type="InterPro" id="IPR036890">
    <property type="entry name" value="HATPase_C_sf"/>
</dbReference>
<dbReference type="AlphaFoldDB" id="A0A1G8BDJ0"/>
<dbReference type="SUPFAM" id="SSF55874">
    <property type="entry name" value="ATPase domain of HSP90 chaperone/DNA topoisomerase II/histidine kinase"/>
    <property type="match status" value="1"/>
</dbReference>
<organism evidence="19 20">
    <name type="scientific">Chitinophaga filiformis</name>
    <name type="common">Myxococcus filiformis</name>
    <name type="synonym">Flexibacter filiformis</name>
    <dbReference type="NCBI Taxonomy" id="104663"/>
    <lineage>
        <taxon>Bacteria</taxon>
        <taxon>Pseudomonadati</taxon>
        <taxon>Bacteroidota</taxon>
        <taxon>Chitinophagia</taxon>
        <taxon>Chitinophagales</taxon>
        <taxon>Chitinophagaceae</taxon>
        <taxon>Chitinophaga</taxon>
    </lineage>
</organism>
<dbReference type="PANTHER" id="PTHR42878">
    <property type="entry name" value="TWO-COMPONENT HISTIDINE KINASE"/>
    <property type="match status" value="1"/>
</dbReference>
<evidence type="ECO:0000256" key="5">
    <source>
        <dbReference type="ARBA" id="ARBA00022475"/>
    </source>
</evidence>
<keyword evidence="9" id="KW-0547">Nucleotide-binding</keyword>
<name>A0A1G8BDJ0_CHIFI</name>
<keyword evidence="11" id="KW-0067">ATP-binding</keyword>
<keyword evidence="13" id="KW-0902">Two-component regulatory system</keyword>
<dbReference type="InterPro" id="IPR005467">
    <property type="entry name" value="His_kinase_dom"/>
</dbReference>
<gene>
    <name evidence="19" type="ORF">SAMN04488121_11111</name>
</gene>
<dbReference type="GO" id="GO:0030295">
    <property type="term" value="F:protein kinase activator activity"/>
    <property type="evidence" value="ECO:0007669"/>
    <property type="project" value="TreeGrafter"/>
</dbReference>
<dbReference type="STRING" id="104663.SAMN04488121_11111"/>
<dbReference type="EC" id="2.7.13.3" evidence="4"/>
<dbReference type="CDD" id="cd00130">
    <property type="entry name" value="PAS"/>
    <property type="match status" value="1"/>
</dbReference>
<evidence type="ECO:0000313" key="19">
    <source>
        <dbReference type="EMBL" id="SDH31248.1"/>
    </source>
</evidence>
<dbReference type="SUPFAM" id="SSF47384">
    <property type="entry name" value="Homodimeric domain of signal transducing histidine kinase"/>
    <property type="match status" value="1"/>
</dbReference>
<dbReference type="GO" id="GO:0007234">
    <property type="term" value="P:osmosensory signaling via phosphorelay pathway"/>
    <property type="evidence" value="ECO:0007669"/>
    <property type="project" value="TreeGrafter"/>
</dbReference>
<feature type="domain" description="HAMP" evidence="18">
    <location>
        <begin position="166"/>
        <end position="218"/>
    </location>
</feature>
<comment type="catalytic activity">
    <reaction evidence="1">
        <text>ATP + protein L-histidine = ADP + protein N-phospho-L-histidine.</text>
        <dbReference type="EC" id="2.7.13.3"/>
    </reaction>
</comment>
<dbReference type="CDD" id="cd00082">
    <property type="entry name" value="HisKA"/>
    <property type="match status" value="1"/>
</dbReference>
<dbReference type="Gene3D" id="3.30.450.20">
    <property type="entry name" value="PAS domain"/>
    <property type="match status" value="1"/>
</dbReference>
<dbReference type="Proteomes" id="UP000199045">
    <property type="component" value="Unassembled WGS sequence"/>
</dbReference>
<dbReference type="PROSITE" id="PS50112">
    <property type="entry name" value="PAS"/>
    <property type="match status" value="1"/>
</dbReference>
<evidence type="ECO:0000256" key="14">
    <source>
        <dbReference type="ARBA" id="ARBA00023136"/>
    </source>
</evidence>
<feature type="domain" description="PAS" evidence="17">
    <location>
        <begin position="227"/>
        <end position="272"/>
    </location>
</feature>
<dbReference type="EMBL" id="FNBN01000011">
    <property type="protein sequence ID" value="SDH31248.1"/>
    <property type="molecule type" value="Genomic_DNA"/>
</dbReference>
<dbReference type="FunFam" id="3.30.565.10:FF:000023">
    <property type="entry name" value="PAS domain-containing sensor histidine kinase"/>
    <property type="match status" value="1"/>
</dbReference>
<evidence type="ECO:0000256" key="2">
    <source>
        <dbReference type="ARBA" id="ARBA00004141"/>
    </source>
</evidence>
<evidence type="ECO:0000313" key="20">
    <source>
        <dbReference type="Proteomes" id="UP000199045"/>
    </source>
</evidence>
<dbReference type="GO" id="GO:0005886">
    <property type="term" value="C:plasma membrane"/>
    <property type="evidence" value="ECO:0007669"/>
    <property type="project" value="UniProtKB-SubCell"/>
</dbReference>
<keyword evidence="14 15" id="KW-0472">Membrane</keyword>
<accession>A0A1G8BDJ0</accession>
<feature type="transmembrane region" description="Helical" evidence="15">
    <location>
        <begin position="147"/>
        <end position="168"/>
    </location>
</feature>
<dbReference type="Pfam" id="PF00989">
    <property type="entry name" value="PAS"/>
    <property type="match status" value="1"/>
</dbReference>
<evidence type="ECO:0000259" key="18">
    <source>
        <dbReference type="PROSITE" id="PS50885"/>
    </source>
</evidence>
<keyword evidence="6" id="KW-0597">Phosphoprotein</keyword>
<evidence type="ECO:0000256" key="13">
    <source>
        <dbReference type="ARBA" id="ARBA00023012"/>
    </source>
</evidence>
<dbReference type="InterPro" id="IPR003661">
    <property type="entry name" value="HisK_dim/P_dom"/>
</dbReference>
<evidence type="ECO:0000256" key="11">
    <source>
        <dbReference type="ARBA" id="ARBA00022840"/>
    </source>
</evidence>
<dbReference type="GO" id="GO:0000155">
    <property type="term" value="F:phosphorelay sensor kinase activity"/>
    <property type="evidence" value="ECO:0007669"/>
    <property type="project" value="InterPro"/>
</dbReference>
<dbReference type="CDD" id="cd06225">
    <property type="entry name" value="HAMP"/>
    <property type="match status" value="1"/>
</dbReference>
<evidence type="ECO:0000256" key="1">
    <source>
        <dbReference type="ARBA" id="ARBA00000085"/>
    </source>
</evidence>
<proteinExistence type="predicted"/>
<dbReference type="PROSITE" id="PS50109">
    <property type="entry name" value="HIS_KIN"/>
    <property type="match status" value="1"/>
</dbReference>
<evidence type="ECO:0000256" key="6">
    <source>
        <dbReference type="ARBA" id="ARBA00022553"/>
    </source>
</evidence>
<dbReference type="SMART" id="SM00388">
    <property type="entry name" value="HisKA"/>
    <property type="match status" value="1"/>
</dbReference>
<dbReference type="SMART" id="SM00091">
    <property type="entry name" value="PAS"/>
    <property type="match status" value="1"/>
</dbReference>
<evidence type="ECO:0000256" key="7">
    <source>
        <dbReference type="ARBA" id="ARBA00022679"/>
    </source>
</evidence>
<dbReference type="InterPro" id="IPR035965">
    <property type="entry name" value="PAS-like_dom_sf"/>
</dbReference>
<dbReference type="SMART" id="SM00387">
    <property type="entry name" value="HATPase_c"/>
    <property type="match status" value="1"/>
</dbReference>
<dbReference type="Pfam" id="PF02518">
    <property type="entry name" value="HATPase_c"/>
    <property type="match status" value="1"/>
</dbReference>
<dbReference type="InterPro" id="IPR000014">
    <property type="entry name" value="PAS"/>
</dbReference>
<dbReference type="PROSITE" id="PS50885">
    <property type="entry name" value="HAMP"/>
    <property type="match status" value="1"/>
</dbReference>
<evidence type="ECO:0000256" key="10">
    <source>
        <dbReference type="ARBA" id="ARBA00022777"/>
    </source>
</evidence>
<keyword evidence="7" id="KW-0808">Transferase</keyword>
<dbReference type="InterPro" id="IPR036097">
    <property type="entry name" value="HisK_dim/P_sf"/>
</dbReference>
<comment type="subcellular location">
    <subcellularLocation>
        <location evidence="3">Cell membrane</location>
    </subcellularLocation>
    <subcellularLocation>
        <location evidence="2">Membrane</location>
        <topology evidence="2">Multi-pass membrane protein</topology>
    </subcellularLocation>
</comment>
<dbReference type="Gene3D" id="3.30.565.10">
    <property type="entry name" value="Histidine kinase-like ATPase, C-terminal domain"/>
    <property type="match status" value="1"/>
</dbReference>
<dbReference type="SMART" id="SM00304">
    <property type="entry name" value="HAMP"/>
    <property type="match status" value="1"/>
</dbReference>
<evidence type="ECO:0000259" key="16">
    <source>
        <dbReference type="PROSITE" id="PS50109"/>
    </source>
</evidence>
<dbReference type="GO" id="GO:0005524">
    <property type="term" value="F:ATP binding"/>
    <property type="evidence" value="ECO:0007669"/>
    <property type="project" value="UniProtKB-KW"/>
</dbReference>
<dbReference type="PRINTS" id="PR00344">
    <property type="entry name" value="BCTRLSENSOR"/>
</dbReference>
<evidence type="ECO:0000256" key="9">
    <source>
        <dbReference type="ARBA" id="ARBA00022741"/>
    </source>
</evidence>
<keyword evidence="10" id="KW-0418">Kinase</keyword>
<dbReference type="InterPro" id="IPR050351">
    <property type="entry name" value="BphY/WalK/GraS-like"/>
</dbReference>
<dbReference type="InterPro" id="IPR004358">
    <property type="entry name" value="Sig_transdc_His_kin-like_C"/>
</dbReference>
<evidence type="ECO:0000256" key="4">
    <source>
        <dbReference type="ARBA" id="ARBA00012438"/>
    </source>
</evidence>
<dbReference type="GO" id="GO:0006355">
    <property type="term" value="P:regulation of DNA-templated transcription"/>
    <property type="evidence" value="ECO:0007669"/>
    <property type="project" value="InterPro"/>
</dbReference>
<dbReference type="Pfam" id="PF00512">
    <property type="entry name" value="HisKA"/>
    <property type="match status" value="1"/>
</dbReference>
<dbReference type="NCBIfam" id="TIGR00229">
    <property type="entry name" value="sensory_box"/>
    <property type="match status" value="1"/>
</dbReference>
<dbReference type="Gene3D" id="6.10.340.10">
    <property type="match status" value="1"/>
</dbReference>
<reference evidence="20" key="1">
    <citation type="submission" date="2016-10" db="EMBL/GenBank/DDBJ databases">
        <authorList>
            <person name="Varghese N."/>
            <person name="Submissions S."/>
        </authorList>
    </citation>
    <scope>NUCLEOTIDE SEQUENCE [LARGE SCALE GENOMIC DNA]</scope>
    <source>
        <strain evidence="20">DSM 527</strain>
    </source>
</reference>
<dbReference type="Gene3D" id="1.10.287.130">
    <property type="match status" value="1"/>
</dbReference>
<keyword evidence="12 15" id="KW-1133">Transmembrane helix</keyword>